<evidence type="ECO:0000256" key="6">
    <source>
        <dbReference type="SAM" id="Phobius"/>
    </source>
</evidence>
<feature type="transmembrane region" description="Helical" evidence="6">
    <location>
        <begin position="40"/>
        <end position="61"/>
    </location>
</feature>
<evidence type="ECO:0000256" key="2">
    <source>
        <dbReference type="ARBA" id="ARBA00007511"/>
    </source>
</evidence>
<dbReference type="InterPro" id="IPR005496">
    <property type="entry name" value="Integral_membrane_TerC"/>
</dbReference>
<dbReference type="RefSeq" id="WP_379884393.1">
    <property type="nucleotide sequence ID" value="NZ_JBHTLP010000012.1"/>
</dbReference>
<dbReference type="Pfam" id="PF03741">
    <property type="entry name" value="TerC"/>
    <property type="match status" value="1"/>
</dbReference>
<evidence type="ECO:0000313" key="8">
    <source>
        <dbReference type="Proteomes" id="UP001597116"/>
    </source>
</evidence>
<name>A0ABW3QKU7_9BACT</name>
<reference evidence="8" key="1">
    <citation type="journal article" date="2019" name="Int. J. Syst. Evol. Microbiol.">
        <title>The Global Catalogue of Microorganisms (GCM) 10K type strain sequencing project: providing services to taxonomists for standard genome sequencing and annotation.</title>
        <authorList>
            <consortium name="The Broad Institute Genomics Platform"/>
            <consortium name="The Broad Institute Genome Sequencing Center for Infectious Disease"/>
            <person name="Wu L."/>
            <person name="Ma J."/>
        </authorList>
    </citation>
    <scope>NUCLEOTIDE SEQUENCE [LARGE SCALE GENOMIC DNA]</scope>
    <source>
        <strain evidence="8">CCUG 55608</strain>
    </source>
</reference>
<gene>
    <name evidence="7" type="ORF">ACFQ4C_20500</name>
</gene>
<keyword evidence="5 6" id="KW-0472">Membrane</keyword>
<comment type="caution">
    <text evidence="7">The sequence shown here is derived from an EMBL/GenBank/DDBJ whole genome shotgun (WGS) entry which is preliminary data.</text>
</comment>
<evidence type="ECO:0000256" key="5">
    <source>
        <dbReference type="ARBA" id="ARBA00023136"/>
    </source>
</evidence>
<proteinExistence type="inferred from homology"/>
<accession>A0ABW3QKU7</accession>
<evidence type="ECO:0000313" key="7">
    <source>
        <dbReference type="EMBL" id="MFD1143519.1"/>
    </source>
</evidence>
<dbReference type="PANTHER" id="PTHR30238:SF4">
    <property type="entry name" value="SLL1022 PROTEIN"/>
    <property type="match status" value="1"/>
</dbReference>
<evidence type="ECO:0000256" key="4">
    <source>
        <dbReference type="ARBA" id="ARBA00022989"/>
    </source>
</evidence>
<evidence type="ECO:0000256" key="3">
    <source>
        <dbReference type="ARBA" id="ARBA00022692"/>
    </source>
</evidence>
<feature type="transmembrane region" description="Helical" evidence="6">
    <location>
        <begin position="67"/>
        <end position="87"/>
    </location>
</feature>
<dbReference type="EMBL" id="JBHTLP010000012">
    <property type="protein sequence ID" value="MFD1143519.1"/>
    <property type="molecule type" value="Genomic_DNA"/>
</dbReference>
<protein>
    <submittedName>
        <fullName evidence="7">TerC family protein</fullName>
    </submittedName>
</protein>
<sequence>MILLAGELFLIYKSTKKSTTKLRRGWCQRPDVTKAGFRNLLIQVVILDIVFSFDSIITAVGMVSQPWVMYTVEVVTVAIMLIASWPIAHCISRQSFLKILALCFLLIIGMSLVAEGLHFEIPKGYIYFSMAFAFLVDVIQMKTVPPTPRH</sequence>
<feature type="transmembrane region" description="Helical" evidence="6">
    <location>
        <begin position="99"/>
        <end position="119"/>
    </location>
</feature>
<keyword evidence="3 6" id="KW-0812">Transmembrane</keyword>
<comment type="subcellular location">
    <subcellularLocation>
        <location evidence="1">Membrane</location>
        <topology evidence="1">Multi-pass membrane protein</topology>
    </subcellularLocation>
</comment>
<organism evidence="7 8">
    <name type="scientific">Larkinella insperata</name>
    <dbReference type="NCBI Taxonomy" id="332158"/>
    <lineage>
        <taxon>Bacteria</taxon>
        <taxon>Pseudomonadati</taxon>
        <taxon>Bacteroidota</taxon>
        <taxon>Cytophagia</taxon>
        <taxon>Cytophagales</taxon>
        <taxon>Spirosomataceae</taxon>
        <taxon>Larkinella</taxon>
    </lineage>
</organism>
<dbReference type="PANTHER" id="PTHR30238">
    <property type="entry name" value="MEMBRANE BOUND PREDICTED REDOX MODULATOR"/>
    <property type="match status" value="1"/>
</dbReference>
<dbReference type="Proteomes" id="UP001597116">
    <property type="component" value="Unassembled WGS sequence"/>
</dbReference>
<evidence type="ECO:0000256" key="1">
    <source>
        <dbReference type="ARBA" id="ARBA00004141"/>
    </source>
</evidence>
<keyword evidence="8" id="KW-1185">Reference proteome</keyword>
<comment type="similarity">
    <text evidence="2">Belongs to the TerC family.</text>
</comment>
<keyword evidence="4 6" id="KW-1133">Transmembrane helix</keyword>
<feature type="transmembrane region" description="Helical" evidence="6">
    <location>
        <begin position="125"/>
        <end position="144"/>
    </location>
</feature>